<reference evidence="2" key="1">
    <citation type="submission" date="2025-08" db="UniProtKB">
        <authorList>
            <consortium name="RefSeq"/>
        </authorList>
    </citation>
    <scope>IDENTIFICATION</scope>
</reference>
<evidence type="ECO:0000313" key="2">
    <source>
        <dbReference type="RefSeq" id="XP_045146359.1"/>
    </source>
</evidence>
<name>A0AC55D3N9_ECHTE</name>
<sequence length="3062" mass="329992">MGTSRQCWALACTLVGLLATQQAEQTPARHVAFIPPITVHPYMTPLNPMHNGRVCSTWGDFHYKTFDGDIFRFPGLCNYVLASHCRAPYEDFNVQLRRELSGGRPVISHVVLKVEGLVLEVLQGLVLVNGQQEKVPYSRSGLLVEESSSYIKISIRMVLTLFWGRGNSVLLELDPKYANQTCGMCGDFNGLPAFNEFYSHNTKLSALQYGNLQKLDGPTEQCQDPLPSLSSNCTAQENVCYRILLGPAFAQCNQLVDPSPYIEACNQDLCRCPSCPCATITEYSRQCAHAGGQPQNWRSPSFCPQTCPKGMEHHECGSPCTNTCSIPERTQLCEDHCEDGCFCPPGTVLDDVTHTGCVPLKQCPCTYHGRTYTPGATFNTSCSFCTCSGGWWHCDNLPCPATCSVLGGAHITTYDEKLYDLHGDCSYILSKKCEDNTFTVLAELRQCGLTETESCLKSVTVSLHGGDTVIRIQANGAVYMNSIYTQLPVSAANVTVLKPSSFFLVLQTALGLQLQVQLVPLLQVYVQVDSAHSGQMCGLCGNFNQNQADDFQTLSGVVEGTGVAFANTWKTQAACPNVKNSFEDPCSLSVEKEKYAQHWCALLTDPTGAFSPCHSSVNPGAFHTNCMFDTCNCEKSEDCLCSALSSYVRACAAKGVLLSGWRESVCAKYMSNCPKSQSYTYVVDTCQLTCRSLNEADVTCGISFVPVDGCTCPVGTYLDDTGNCVPSWECPCYLHGTAVAPGEVVHENGVMCSCSNGKLNCLGTPLPSSTGCMAPMLYLDCSKVPAGTIGAECLRSCRSLDLDCYSTRCVSGCVCPPGLVSDGRMGCIAPEDCPCTHNEAIYQPGDSVRVNCNTCTCRKGRWVCTTQPCLGTCVAYGDGHFVTFDGERYSFEGTCEYTLAQDYCGDSAATTGTFRIVTENIPCGTTGVTCSKAIKIFLGSQELVLSKGHLQVVDRGTSGNLPYKVRHMGLYLVIEVRNKLLVSWDRKTSIFIKLHPDYKGKVCGLCGNFDGNAINDFTTRSQSVVGDVLEFGNSWKFSPTCPDALAPRDPCIANPYRKAWAQKQCSILHSATFAACHAHVEPTKYYEACVSDACACDSGGDCECFCTAVAAYAQACHDAGVCVSWRSPDVCPLFCDYYNPHGECTWHYQPCGAPCMRTCRNPSGRCLLDMPGLEGGGIQCVHSPEDCMCTYEGRTYYYQEVIYNTTDGLGACLVAICGDNGIINRITMQCPLVQSTTPPFTFSTTAAQPSTASSVPVPTGTTMGCVHEVCTWSQWYDGSQPEPGMEGGDFESFAVLRERGYQVCLQPVDIECRAVHFPNVTLDKLGQRVDCDRVHGLTCLNREQNPALCHNYELRVRCCVLVPCGPSTSLPTPGTPATQSFPTPTPSQGSSTRETTLQSTPKITSAQTSQSQSTSATLTSTSCQPRCQWSEWFDKDYPKSDKLDGDVETFDKIRSGGGDICEEPQDIECQAENFPNRTLAQVGQNVHCNASFGLVCRNDEQEGVFHMCYNYRIRVLCCSLSHCATTAPPLLTTGQTSAGTSPVPTAAPTVTTKPTLPPTVGTSPGPPSTVAPTTNQGKPYCQPKCEWTDWYDTDFPTSGVSGGDMETFDNIRAAGGKLCDLPQKIECRAENYPGVSLDQIGQVLNCSLQVGLVCRNSDQQGPFNMCFNYNVRVLCCDYRNCSTTSGPGPTPGTTMPTTPTTGTISTQTTPVHPTTRVTSSPGTPPQTSTPGVTSTQTMPVVQCNVTFGLICRNMEQLGTPKYCNNFHVRVLCCEDRSHCPSTPATTKTAPTSTGETSSSSMGVPTSMATSTHIAVPTTTRVTSSPGTPPQTSTPGATNTQTLSVPTTTRVTSSPGTPPQTSTLGATSTRTTRAPPTSSLSHSTGSPTAPGTSTTLFPTECQPACHWSGWLDSDQPKPGPYGGDIETYYHIMDAGGQVCPWPMAIECEAVLSPGVPLESLGQKVQCKVEYGLICRNHKQTAGQTCLNYHVRVLCCDDYSHCGSTARPMPTTTATAEATSTPRVIPTTAATLTSRARYTSSTTTAMVTPPATSTPGATSTTTATVTTEATSTPRATSTIAATSTTAQTPTPPTAQGLRSSGVPGPSTSATTQTHPTTPTLNESFTSSTPSQSTPGGTPTSMASTAPQTTTPLRTSPAQTSSLPPSPGTTPSSTTSCEPRCTWTGWLDESYPVPGISGGDFETYDNLRASGHTLCSSPVDIQCRSELFPDVPLLYSTRLSTSPPTSSTSWTSTGRCYCHALGKLFQPGDIVYNETDKAGCRFYAVCNQQCDIDRFQGACPTTVPSTSPEATPPATPSVSSALPMGCDHTVPPRQVNETWTLEDCTIAMCEGNNRIVLLEPKPVAKVTCANQYQPIKVQNKDDHCDYHYECPCICTGWGDTYSTFDGTTFSFRDNCTYLLLREISPQFGNLTILLDHQHCAAATALGTGASSCHPALLLYYLSMQVVLTFTSSGGKLQSLVLFDSEQVGHGFSKKGVTISEMVTGTMGVDISTLGVHVTFDGAIVQVQLSYAHFHHNTEGQCGTCTNSQVDDCRLPGGTIAPTCDDMAWSWLVPDSSKEGCLTPTSPPIPGEEWISNCQACECQGSPSVVWCHPVQCEPPEEPSTCGQDGFQRITRPQADNPCCQEILCVCNMTTCSQKPPVCEQGQKLVQTQEEGDCCATFTCGEIFSECHTLVPPIPFFETCTTESCGEYGSHMPCQSLEAYAALCRLWGACSNWRNATGGLCVQCEPPEEPSTCGQDGFQRITRPQADNPCCQEILCVCNMTTCSQKPPVCERGQKLVQTQEEGDCCATFTCEPETCVYKGIQYGINAVFLGDVPCHTCTCLAVDAQLAPIVDCKQDTCNTTCSLGSEYRERPDKCCGECVQTHCLLPNGQLLQPNDTWVSSSADNCTQYRCFHENQSFLLVPEFVQCPNVPYCQGVLRKVGCCFTCEEESDRCHVRVNATALRFKNCESESAVNFTYCEGVCQGVSKYSVGAQIMDRHCTCCQETKTHMEEVTLRCADGTRVKHSYLHVDQCGCGPACLLQATSKEQVLAQDYPDTENAGLA</sequence>
<gene>
    <name evidence="2" type="primary">MUC5B</name>
</gene>
<protein>
    <submittedName>
        <fullName evidence="2">Mucin-5B</fullName>
    </submittedName>
</protein>
<evidence type="ECO:0000313" key="1">
    <source>
        <dbReference type="Proteomes" id="UP000694863"/>
    </source>
</evidence>
<accession>A0AC55D3N9</accession>
<keyword evidence="1" id="KW-1185">Reference proteome</keyword>
<proteinExistence type="predicted"/>
<dbReference type="Proteomes" id="UP000694863">
    <property type="component" value="Unplaced"/>
</dbReference>
<dbReference type="RefSeq" id="XP_045146359.1">
    <property type="nucleotide sequence ID" value="XM_045290424.1"/>
</dbReference>
<organism evidence="1 2">
    <name type="scientific">Echinops telfairi</name>
    <name type="common">Lesser hedgehog tenrec</name>
    <dbReference type="NCBI Taxonomy" id="9371"/>
    <lineage>
        <taxon>Eukaryota</taxon>
        <taxon>Metazoa</taxon>
        <taxon>Chordata</taxon>
        <taxon>Craniata</taxon>
        <taxon>Vertebrata</taxon>
        <taxon>Euteleostomi</taxon>
        <taxon>Mammalia</taxon>
        <taxon>Eutheria</taxon>
        <taxon>Afrotheria</taxon>
        <taxon>Tenrecidae</taxon>
        <taxon>Tenrecinae</taxon>
        <taxon>Echinops</taxon>
    </lineage>
</organism>